<accession>A0A150WF60</accession>
<keyword evidence="3 5" id="KW-1133">Transmembrane helix</keyword>
<dbReference type="OrthoDB" id="128729at2"/>
<dbReference type="Proteomes" id="UP000075320">
    <property type="component" value="Unassembled WGS sequence"/>
</dbReference>
<protein>
    <recommendedName>
        <fullName evidence="6">HTTM-like domain-containing protein</fullName>
    </recommendedName>
</protein>
<dbReference type="GO" id="GO:0012505">
    <property type="term" value="C:endomembrane system"/>
    <property type="evidence" value="ECO:0007669"/>
    <property type="project" value="UniProtKB-SubCell"/>
</dbReference>
<dbReference type="Pfam" id="PF05090">
    <property type="entry name" value="HTTM"/>
    <property type="match status" value="1"/>
</dbReference>
<dbReference type="EMBL" id="LUKE01000006">
    <property type="protein sequence ID" value="KYG61669.1"/>
    <property type="molecule type" value="Genomic_DNA"/>
</dbReference>
<evidence type="ECO:0000256" key="2">
    <source>
        <dbReference type="ARBA" id="ARBA00022692"/>
    </source>
</evidence>
<evidence type="ECO:0000313" key="7">
    <source>
        <dbReference type="EMBL" id="KYG61669.1"/>
    </source>
</evidence>
<feature type="transmembrane region" description="Helical" evidence="5">
    <location>
        <begin position="98"/>
        <end position="117"/>
    </location>
</feature>
<feature type="transmembrane region" description="Helical" evidence="5">
    <location>
        <begin position="12"/>
        <end position="38"/>
    </location>
</feature>
<feature type="transmembrane region" description="Helical" evidence="5">
    <location>
        <begin position="153"/>
        <end position="175"/>
    </location>
</feature>
<dbReference type="RefSeq" id="WP_061836751.1">
    <property type="nucleotide sequence ID" value="NZ_LUKE01000006.1"/>
</dbReference>
<comment type="subcellular location">
    <subcellularLocation>
        <location evidence="1">Endomembrane system</location>
        <topology evidence="1">Multi-pass membrane protein</topology>
    </subcellularLocation>
</comment>
<feature type="transmembrane region" description="Helical" evidence="5">
    <location>
        <begin position="240"/>
        <end position="273"/>
    </location>
</feature>
<name>A0A150WF60_BDEBC</name>
<dbReference type="PANTHER" id="PTHR39535">
    <property type="entry name" value="SPORULATION-DELAYING PROTEIN SDPB"/>
    <property type="match status" value="1"/>
</dbReference>
<feature type="transmembrane region" description="Helical" evidence="5">
    <location>
        <begin position="123"/>
        <end position="141"/>
    </location>
</feature>
<dbReference type="SMART" id="SM00752">
    <property type="entry name" value="HTTM"/>
    <property type="match status" value="1"/>
</dbReference>
<proteinExistence type="predicted"/>
<dbReference type="InterPro" id="IPR011020">
    <property type="entry name" value="HTTM-like"/>
</dbReference>
<feature type="transmembrane region" description="Helical" evidence="5">
    <location>
        <begin position="213"/>
        <end position="233"/>
    </location>
</feature>
<sequence length="429" mass="48783">MIRKFLSQNFSISLRSLGLFRIGIGTLLLVDLISRLIYGYDLISPQGLIPVDQALQALKDKSILSLYLISAHDFYFYFLIVLSFISYTCYLAGYRTRFFGVLSLALLFSIQNRNPFVLHGGDILLRMFLLLSLFLPMQSYSWSSGWKAENGRFFSFATLALFVQIGLMYFFSALYKSGPEWLDGSALFYAFQNDWISNSLGQGLSQFPTLLKILTYATVALEFLVLPLIFVAFKLRPLRWALFISLFLFHLGIFITMDIGTFPFVCMLGSFLFYPGASSKTVSDFHLGFANAASGVILILVIVSNLLFFIQPEGFKPLKLALQNLGVYQKWSMFSPSPAKSNISFELITNRLYYPDAKKNYPSHHWQKFFMQIARPHNSTVLNLFGTYLCKNTKPSELRIFLHETSLTPSRNEKTIPLYSASCEATDAI</sequence>
<reference evidence="7 8" key="1">
    <citation type="submission" date="2016-03" db="EMBL/GenBank/DDBJ databases">
        <authorList>
            <person name="Ploux O."/>
        </authorList>
    </citation>
    <scope>NUCLEOTIDE SEQUENCE [LARGE SCALE GENOMIC DNA]</scope>
    <source>
        <strain evidence="7 8">R0</strain>
    </source>
</reference>
<dbReference type="AlphaFoldDB" id="A0A150WF60"/>
<keyword evidence="4 5" id="KW-0472">Membrane</keyword>
<organism evidence="7 8">
    <name type="scientific">Bdellovibrio bacteriovorus</name>
    <dbReference type="NCBI Taxonomy" id="959"/>
    <lineage>
        <taxon>Bacteria</taxon>
        <taxon>Pseudomonadati</taxon>
        <taxon>Bdellovibrionota</taxon>
        <taxon>Bdellovibrionia</taxon>
        <taxon>Bdellovibrionales</taxon>
        <taxon>Pseudobdellovibrionaceae</taxon>
        <taxon>Bdellovibrio</taxon>
    </lineage>
</organism>
<gene>
    <name evidence="7" type="ORF">AZI86_18415</name>
</gene>
<keyword evidence="2 5" id="KW-0812">Transmembrane</keyword>
<dbReference type="InterPro" id="IPR052964">
    <property type="entry name" value="Sporulation_signal_mat"/>
</dbReference>
<evidence type="ECO:0000313" key="8">
    <source>
        <dbReference type="Proteomes" id="UP000075320"/>
    </source>
</evidence>
<evidence type="ECO:0000256" key="3">
    <source>
        <dbReference type="ARBA" id="ARBA00022989"/>
    </source>
</evidence>
<comment type="caution">
    <text evidence="7">The sequence shown here is derived from an EMBL/GenBank/DDBJ whole genome shotgun (WGS) entry which is preliminary data.</text>
</comment>
<feature type="transmembrane region" description="Helical" evidence="5">
    <location>
        <begin position="285"/>
        <end position="310"/>
    </location>
</feature>
<evidence type="ECO:0000259" key="6">
    <source>
        <dbReference type="SMART" id="SM00752"/>
    </source>
</evidence>
<evidence type="ECO:0000256" key="4">
    <source>
        <dbReference type="ARBA" id="ARBA00023136"/>
    </source>
</evidence>
<evidence type="ECO:0000256" key="5">
    <source>
        <dbReference type="SAM" id="Phobius"/>
    </source>
</evidence>
<keyword evidence="8" id="KW-1185">Reference proteome</keyword>
<evidence type="ECO:0000256" key="1">
    <source>
        <dbReference type="ARBA" id="ARBA00004127"/>
    </source>
</evidence>
<dbReference type="PANTHER" id="PTHR39535:SF2">
    <property type="entry name" value="HTTM DOMAIN-CONTAINING PROTEIN"/>
    <property type="match status" value="1"/>
</dbReference>
<feature type="transmembrane region" description="Helical" evidence="5">
    <location>
        <begin position="74"/>
        <end position="91"/>
    </location>
</feature>
<dbReference type="InterPro" id="IPR053934">
    <property type="entry name" value="HTTM_dom"/>
</dbReference>
<feature type="domain" description="HTTM-like" evidence="6">
    <location>
        <begin position="9"/>
        <end position="278"/>
    </location>
</feature>